<gene>
    <name evidence="8" type="ORF">LOD99_11647</name>
</gene>
<dbReference type="GO" id="GO:0016192">
    <property type="term" value="P:vesicle-mediated transport"/>
    <property type="evidence" value="ECO:0007669"/>
    <property type="project" value="TreeGrafter"/>
</dbReference>
<name>A0AAV7JLP0_9METZ</name>
<accession>A0AAV7JLP0</accession>
<dbReference type="PANTHER" id="PTHR13314:SF2">
    <property type="entry name" value="CALCIUM CHANNEL FLOWER HOMOLOG"/>
    <property type="match status" value="1"/>
</dbReference>
<feature type="transmembrane region" description="Helical" evidence="7">
    <location>
        <begin position="62"/>
        <end position="86"/>
    </location>
</feature>
<evidence type="ECO:0000256" key="6">
    <source>
        <dbReference type="SAM" id="MobiDB-lite"/>
    </source>
</evidence>
<dbReference type="AlphaFoldDB" id="A0AAV7JLP0"/>
<evidence type="ECO:0000313" key="8">
    <source>
        <dbReference type="EMBL" id="KAI6649280.1"/>
    </source>
</evidence>
<sequence length="184" mass="20045">MSSEGTELPQPVTQQGQDPNDMGICCTFLIRLWGVISAVLIVICGIVRVISITPLCLVAGLYLILFGLVTFLMEAPIILTFLPTAAPLLGCINKYLRPWVRCIFYIIVLIPPVAMCPTISVILAALLWFVTFSLNAVLVIGAKGKDRNIVNQRQDFSMRNVSSSKAKSEDTTTLMGNIEGGNEV</sequence>
<keyword evidence="5 7" id="KW-0472">Membrane</keyword>
<dbReference type="EMBL" id="JAKMXF010000321">
    <property type="protein sequence ID" value="KAI6649280.1"/>
    <property type="molecule type" value="Genomic_DNA"/>
</dbReference>
<feature type="transmembrane region" description="Helical" evidence="7">
    <location>
        <begin position="28"/>
        <end position="50"/>
    </location>
</feature>
<dbReference type="Pfam" id="PF10233">
    <property type="entry name" value="Cg6151-P"/>
    <property type="match status" value="1"/>
</dbReference>
<dbReference type="GO" id="GO:0012505">
    <property type="term" value="C:endomembrane system"/>
    <property type="evidence" value="ECO:0007669"/>
    <property type="project" value="UniProtKB-SubCell"/>
</dbReference>
<evidence type="ECO:0000256" key="7">
    <source>
        <dbReference type="SAM" id="Phobius"/>
    </source>
</evidence>
<comment type="subcellular location">
    <subcellularLocation>
        <location evidence="1">Endomembrane system</location>
        <topology evidence="1">Multi-pass membrane protein</topology>
    </subcellularLocation>
</comment>
<comment type="caution">
    <text evidence="8">The sequence shown here is derived from an EMBL/GenBank/DDBJ whole genome shotgun (WGS) entry which is preliminary data.</text>
</comment>
<feature type="transmembrane region" description="Helical" evidence="7">
    <location>
        <begin position="121"/>
        <end position="142"/>
    </location>
</feature>
<keyword evidence="9" id="KW-1185">Reference proteome</keyword>
<comment type="similarity">
    <text evidence="2">Belongs to the calcium channel flower family.</text>
</comment>
<dbReference type="SMART" id="SM01077">
    <property type="entry name" value="Cg6151-P"/>
    <property type="match status" value="1"/>
</dbReference>
<evidence type="ECO:0000256" key="4">
    <source>
        <dbReference type="ARBA" id="ARBA00022989"/>
    </source>
</evidence>
<evidence type="ECO:0000256" key="3">
    <source>
        <dbReference type="ARBA" id="ARBA00022692"/>
    </source>
</evidence>
<keyword evidence="3 7" id="KW-0812">Transmembrane</keyword>
<evidence type="ECO:0000256" key="1">
    <source>
        <dbReference type="ARBA" id="ARBA00004127"/>
    </source>
</evidence>
<dbReference type="Proteomes" id="UP001165289">
    <property type="component" value="Unassembled WGS sequence"/>
</dbReference>
<dbReference type="GO" id="GO:0016020">
    <property type="term" value="C:membrane"/>
    <property type="evidence" value="ECO:0007669"/>
    <property type="project" value="InterPro"/>
</dbReference>
<keyword evidence="4 7" id="KW-1133">Transmembrane helix</keyword>
<evidence type="ECO:0000256" key="2">
    <source>
        <dbReference type="ARBA" id="ARBA00010023"/>
    </source>
</evidence>
<dbReference type="InterPro" id="IPR019365">
    <property type="entry name" value="TVP18/Ca-channel_flower"/>
</dbReference>
<evidence type="ECO:0000256" key="5">
    <source>
        <dbReference type="ARBA" id="ARBA00023136"/>
    </source>
</evidence>
<evidence type="ECO:0000313" key="9">
    <source>
        <dbReference type="Proteomes" id="UP001165289"/>
    </source>
</evidence>
<proteinExistence type="inferred from homology"/>
<protein>
    <submittedName>
        <fullName evidence="8">Calcium channel flower-like protein isoform X1</fullName>
    </submittedName>
</protein>
<dbReference type="PANTHER" id="PTHR13314">
    <property type="entry name" value="CALCIUM CHANNEL FLOWER HOMOLOG"/>
    <property type="match status" value="1"/>
</dbReference>
<reference evidence="8 9" key="1">
    <citation type="journal article" date="2023" name="BMC Biol.">
        <title>The compact genome of the sponge Oopsacas minuta (Hexactinellida) is lacking key metazoan core genes.</title>
        <authorList>
            <person name="Santini S."/>
            <person name="Schenkelaars Q."/>
            <person name="Jourda C."/>
            <person name="Duchesne M."/>
            <person name="Belahbib H."/>
            <person name="Rocher C."/>
            <person name="Selva M."/>
            <person name="Riesgo A."/>
            <person name="Vervoort M."/>
            <person name="Leys S.P."/>
            <person name="Kodjabachian L."/>
            <person name="Le Bivic A."/>
            <person name="Borchiellini C."/>
            <person name="Claverie J.M."/>
            <person name="Renard E."/>
        </authorList>
    </citation>
    <scope>NUCLEOTIDE SEQUENCE [LARGE SCALE GENOMIC DNA]</scope>
    <source>
        <strain evidence="8">SPO-2</strain>
    </source>
</reference>
<feature type="region of interest" description="Disordered" evidence="6">
    <location>
        <begin position="162"/>
        <end position="184"/>
    </location>
</feature>
<feature type="compositionally biased region" description="Polar residues" evidence="6">
    <location>
        <begin position="162"/>
        <end position="175"/>
    </location>
</feature>
<organism evidence="8 9">
    <name type="scientific">Oopsacas minuta</name>
    <dbReference type="NCBI Taxonomy" id="111878"/>
    <lineage>
        <taxon>Eukaryota</taxon>
        <taxon>Metazoa</taxon>
        <taxon>Porifera</taxon>
        <taxon>Hexactinellida</taxon>
        <taxon>Hexasterophora</taxon>
        <taxon>Lyssacinosida</taxon>
        <taxon>Leucopsacidae</taxon>
        <taxon>Oopsacas</taxon>
    </lineage>
</organism>